<evidence type="ECO:0000256" key="1">
    <source>
        <dbReference type="SAM" id="Coils"/>
    </source>
</evidence>
<keyword evidence="4" id="KW-1185">Reference proteome</keyword>
<protein>
    <submittedName>
        <fullName evidence="3">Uncharacterized protein</fullName>
    </submittedName>
</protein>
<feature type="coiled-coil region" evidence="1">
    <location>
        <begin position="421"/>
        <end position="462"/>
    </location>
</feature>
<feature type="coiled-coil region" evidence="1">
    <location>
        <begin position="184"/>
        <end position="269"/>
    </location>
</feature>
<keyword evidence="1" id="KW-0175">Coiled coil</keyword>
<feature type="region of interest" description="Disordered" evidence="2">
    <location>
        <begin position="393"/>
        <end position="420"/>
    </location>
</feature>
<proteinExistence type="predicted"/>
<dbReference type="AlphaFoldDB" id="A0A6A6SYB4"/>
<reference evidence="3" key="1">
    <citation type="journal article" date="2020" name="Stud. Mycol.">
        <title>101 Dothideomycetes genomes: a test case for predicting lifestyles and emergence of pathogens.</title>
        <authorList>
            <person name="Haridas S."/>
            <person name="Albert R."/>
            <person name="Binder M."/>
            <person name="Bloem J."/>
            <person name="Labutti K."/>
            <person name="Salamov A."/>
            <person name="Andreopoulos B."/>
            <person name="Baker S."/>
            <person name="Barry K."/>
            <person name="Bills G."/>
            <person name="Bluhm B."/>
            <person name="Cannon C."/>
            <person name="Castanera R."/>
            <person name="Culley D."/>
            <person name="Daum C."/>
            <person name="Ezra D."/>
            <person name="Gonzalez J."/>
            <person name="Henrissat B."/>
            <person name="Kuo A."/>
            <person name="Liang C."/>
            <person name="Lipzen A."/>
            <person name="Lutzoni F."/>
            <person name="Magnuson J."/>
            <person name="Mondo S."/>
            <person name="Nolan M."/>
            <person name="Ohm R."/>
            <person name="Pangilinan J."/>
            <person name="Park H.-J."/>
            <person name="Ramirez L."/>
            <person name="Alfaro M."/>
            <person name="Sun H."/>
            <person name="Tritt A."/>
            <person name="Yoshinaga Y."/>
            <person name="Zwiers L.-H."/>
            <person name="Turgeon B."/>
            <person name="Goodwin S."/>
            <person name="Spatafora J."/>
            <person name="Crous P."/>
            <person name="Grigoriev I."/>
        </authorList>
    </citation>
    <scope>NUCLEOTIDE SEQUENCE</scope>
    <source>
        <strain evidence="3">CBS 122681</strain>
    </source>
</reference>
<name>A0A6A6SYB4_9PLEO</name>
<gene>
    <name evidence="3" type="ORF">K491DRAFT_718716</name>
</gene>
<dbReference type="Proteomes" id="UP000799324">
    <property type="component" value="Unassembled WGS sequence"/>
</dbReference>
<organism evidence="3 4">
    <name type="scientific">Lophiostoma macrostomum CBS 122681</name>
    <dbReference type="NCBI Taxonomy" id="1314788"/>
    <lineage>
        <taxon>Eukaryota</taxon>
        <taxon>Fungi</taxon>
        <taxon>Dikarya</taxon>
        <taxon>Ascomycota</taxon>
        <taxon>Pezizomycotina</taxon>
        <taxon>Dothideomycetes</taxon>
        <taxon>Pleosporomycetidae</taxon>
        <taxon>Pleosporales</taxon>
        <taxon>Lophiostomataceae</taxon>
        <taxon>Lophiostoma</taxon>
    </lineage>
</organism>
<feature type="compositionally biased region" description="Polar residues" evidence="2">
    <location>
        <begin position="403"/>
        <end position="420"/>
    </location>
</feature>
<dbReference type="EMBL" id="MU004396">
    <property type="protein sequence ID" value="KAF2652666.1"/>
    <property type="molecule type" value="Genomic_DNA"/>
</dbReference>
<sequence>MGKRKRSDEQAANRIKPKTKVSHHISWADEIVAALIASYQKSFESGEGVGSFITDAMCNQMNSKFGTDKFTVEKIRTKWNKLRFNLSPQGTIQGCMRSLDIGDFSKVIKKNAQACLDEAFVAEGLQPMFTADTRDPVNRVHDGATPAPHDSPEIPSIATELSHETENNVVSHGRPLSMDLYHDLRESRNRRDLATAENDKLVDEKLRAKSNITEQQLEQLRGEKPSLSEELAKVKEDKTDLEGRIQEVKEESEALRENLCQEKENLIQTVAGLKSGKQSDLEKKENLIQTVAGLKSAKQSDLEMISALQKELSIKNNEHMASIAALNEQKVKAAEQMRQEKEHSAMKIGELEHIHARSLEEQKTQAEEALHAQTHHYLQVVGDLDRSLNEQIQEKKRGKSLPKSGTSNWESNQSETNRQVCSHMEIQIRQNKRQIRELESDIEKQKKTDDKLRRQLQSRERELKSYYLCGQLRMMSGEPELVGPN</sequence>
<evidence type="ECO:0000313" key="3">
    <source>
        <dbReference type="EMBL" id="KAF2652666.1"/>
    </source>
</evidence>
<evidence type="ECO:0000256" key="2">
    <source>
        <dbReference type="SAM" id="MobiDB-lite"/>
    </source>
</evidence>
<accession>A0A6A6SYB4</accession>
<evidence type="ECO:0000313" key="4">
    <source>
        <dbReference type="Proteomes" id="UP000799324"/>
    </source>
</evidence>
<feature type="coiled-coil region" evidence="1">
    <location>
        <begin position="323"/>
        <end position="376"/>
    </location>
</feature>